<dbReference type="AlphaFoldDB" id="A0A1H0PN55"/>
<accession>A0A1H0PN55</accession>
<comment type="subunit">
    <text evidence="4">Monomer.</text>
</comment>
<dbReference type="CDD" id="cd04301">
    <property type="entry name" value="NAT_SF"/>
    <property type="match status" value="2"/>
</dbReference>
<dbReference type="Gene3D" id="3.40.630.30">
    <property type="match status" value="1"/>
</dbReference>
<dbReference type="InterPro" id="IPR017813">
    <property type="entry name" value="Mycothiol_AcTrfase"/>
</dbReference>
<dbReference type="PROSITE" id="PS51186">
    <property type="entry name" value="GNAT"/>
    <property type="match status" value="2"/>
</dbReference>
<feature type="domain" description="N-acetyltransferase" evidence="5">
    <location>
        <begin position="1"/>
        <end position="158"/>
    </location>
</feature>
<dbReference type="InterPro" id="IPR050276">
    <property type="entry name" value="MshD_Acetyltransferase"/>
</dbReference>
<protein>
    <recommendedName>
        <fullName evidence="4">Mycothiol acetyltransferase</fullName>
        <shortName evidence="4">MSH acetyltransferase</shortName>
        <ecNumber evidence="4">2.3.1.189</ecNumber>
    </recommendedName>
    <alternativeName>
        <fullName evidence="4">Mycothiol synthase</fullName>
    </alternativeName>
</protein>
<comment type="function">
    <text evidence="4">Catalyzes the transfer of acetyl from acetyl-CoA to desacetylmycothiol (Cys-GlcN-Ins) to form mycothiol.</text>
</comment>
<comment type="similarity">
    <text evidence="4">Belongs to the acetyltransferase family. MshD subfamily.</text>
</comment>
<feature type="binding site" evidence="4">
    <location>
        <begin position="239"/>
        <end position="241"/>
    </location>
    <ligand>
        <name>acetyl-CoA</name>
        <dbReference type="ChEBI" id="CHEBI:57288"/>
        <label>2</label>
    </ligand>
</feature>
<reference evidence="7" key="1">
    <citation type="submission" date="2016-10" db="EMBL/GenBank/DDBJ databases">
        <authorList>
            <person name="Varghese N."/>
            <person name="Submissions S."/>
        </authorList>
    </citation>
    <scope>NUCLEOTIDE SEQUENCE [LARGE SCALE GENOMIC DNA]</scope>
    <source>
        <strain evidence="7">IBRC-M 10655</strain>
    </source>
</reference>
<evidence type="ECO:0000313" key="7">
    <source>
        <dbReference type="Proteomes" id="UP000199651"/>
    </source>
</evidence>
<feature type="binding site" evidence="4">
    <location>
        <position position="187"/>
    </location>
    <ligand>
        <name>1D-myo-inositol 2-(L-cysteinylamino)-2-deoxy-alpha-D-glucopyranoside</name>
        <dbReference type="ChEBI" id="CHEBI:58887"/>
    </ligand>
</feature>
<dbReference type="Pfam" id="PF00583">
    <property type="entry name" value="Acetyltransf_1"/>
    <property type="match status" value="2"/>
</dbReference>
<dbReference type="PANTHER" id="PTHR43617">
    <property type="entry name" value="L-AMINO ACID N-ACETYLTRANSFERASE"/>
    <property type="match status" value="1"/>
</dbReference>
<evidence type="ECO:0000256" key="1">
    <source>
        <dbReference type="ARBA" id="ARBA00022679"/>
    </source>
</evidence>
<comment type="catalytic activity">
    <reaction evidence="4">
        <text>1D-myo-inositol 2-(L-cysteinylamino)-2-deoxy-alpha-D-glucopyranoside + acetyl-CoA = mycothiol + CoA + H(+)</text>
        <dbReference type="Rhea" id="RHEA:26172"/>
        <dbReference type="ChEBI" id="CHEBI:15378"/>
        <dbReference type="ChEBI" id="CHEBI:16768"/>
        <dbReference type="ChEBI" id="CHEBI:57287"/>
        <dbReference type="ChEBI" id="CHEBI:57288"/>
        <dbReference type="ChEBI" id="CHEBI:58887"/>
        <dbReference type="EC" id="2.3.1.189"/>
    </reaction>
</comment>
<organism evidence="6 7">
    <name type="scientific">Actinokineospora alba</name>
    <dbReference type="NCBI Taxonomy" id="504798"/>
    <lineage>
        <taxon>Bacteria</taxon>
        <taxon>Bacillati</taxon>
        <taxon>Actinomycetota</taxon>
        <taxon>Actinomycetes</taxon>
        <taxon>Pseudonocardiales</taxon>
        <taxon>Pseudonocardiaceae</taxon>
        <taxon>Actinokineospora</taxon>
    </lineage>
</organism>
<dbReference type="PANTHER" id="PTHR43617:SF31">
    <property type="entry name" value="MYCOTHIOL ACETYLTRANSFERASE"/>
    <property type="match status" value="1"/>
</dbReference>
<evidence type="ECO:0000259" key="5">
    <source>
        <dbReference type="PROSITE" id="PS51186"/>
    </source>
</evidence>
<dbReference type="InterPro" id="IPR000182">
    <property type="entry name" value="GNAT_dom"/>
</dbReference>
<dbReference type="PIRSF" id="PIRSF021524">
    <property type="entry name" value="MSH_acetyltransferase"/>
    <property type="match status" value="1"/>
</dbReference>
<feature type="domain" description="N-acetyltransferase" evidence="5">
    <location>
        <begin position="160"/>
        <end position="308"/>
    </location>
</feature>
<sequence>MDHTPSTSATYAWLNGAPEGRHSALIRSFLLAVAAVDGSPEVSADGPLPRDFRGGAHLLATVGDELVGYAHLDTEGDAFGRQVVEAFIHPDARGRGIGTELVRTVLDRAAGGVRFWSHGNHPAAAAIAARFGLTKVREMLKMRLDLSTADLPEPRWRDGVRVRTFVPGQDEAALVEVNRRAFDWHPEQGALTVADVEATEKEPWFDPAGFFLAVDADDRVLGFHWTKVHPGGEGEVYVVGVDPAAQGGGLGKALTLAGLAHLVDLGLSEVILYVESDNAPAVTVYRGLGFERAEAHVQYSSTVDTDRG</sequence>
<evidence type="ECO:0000256" key="2">
    <source>
        <dbReference type="ARBA" id="ARBA00022737"/>
    </source>
</evidence>
<feature type="binding site" evidence="4">
    <location>
        <begin position="246"/>
        <end position="252"/>
    </location>
    <ligand>
        <name>acetyl-CoA</name>
        <dbReference type="ChEBI" id="CHEBI:57288"/>
        <label>2</label>
    </ligand>
</feature>
<name>A0A1H0PN55_9PSEU</name>
<dbReference type="NCBIfam" id="TIGR03448">
    <property type="entry name" value="mycothiol_MshD"/>
    <property type="match status" value="1"/>
</dbReference>
<dbReference type="HAMAP" id="MF_01698">
    <property type="entry name" value="MshD"/>
    <property type="match status" value="1"/>
</dbReference>
<feature type="binding site" evidence="4">
    <location>
        <position position="235"/>
    </location>
    <ligand>
        <name>1D-myo-inositol 2-(L-cysteinylamino)-2-deoxy-alpha-D-glucopyranoside</name>
        <dbReference type="ChEBI" id="CHEBI:58887"/>
    </ligand>
</feature>
<evidence type="ECO:0000256" key="3">
    <source>
        <dbReference type="ARBA" id="ARBA00023315"/>
    </source>
</evidence>
<evidence type="ECO:0000313" key="6">
    <source>
        <dbReference type="EMBL" id="SDP06085.1"/>
    </source>
</evidence>
<proteinExistence type="inferred from homology"/>
<dbReference type="InterPro" id="IPR016181">
    <property type="entry name" value="Acyl_CoA_acyltransferase"/>
</dbReference>
<feature type="binding site" evidence="4">
    <location>
        <begin position="86"/>
        <end position="88"/>
    </location>
    <ligand>
        <name>acetyl-CoA</name>
        <dbReference type="ChEBI" id="CHEBI:57288"/>
        <label>1</label>
    </ligand>
</feature>
<dbReference type="SUPFAM" id="SSF55729">
    <property type="entry name" value="Acyl-CoA N-acyltransferases (Nat)"/>
    <property type="match status" value="1"/>
</dbReference>
<dbReference type="STRING" id="504798.SAMN05421871_106270"/>
<dbReference type="GO" id="GO:0010125">
    <property type="term" value="P:mycothiol biosynthetic process"/>
    <property type="evidence" value="ECO:0007669"/>
    <property type="project" value="UniProtKB-UniRule"/>
</dbReference>
<dbReference type="EMBL" id="FNJB01000006">
    <property type="protein sequence ID" value="SDP06085.1"/>
    <property type="molecule type" value="Genomic_DNA"/>
</dbReference>
<evidence type="ECO:0000256" key="4">
    <source>
        <dbReference type="HAMAP-Rule" id="MF_01698"/>
    </source>
</evidence>
<feature type="binding site" evidence="4">
    <location>
        <position position="273"/>
    </location>
    <ligand>
        <name>1D-myo-inositol 2-(L-cysteinylamino)-2-deoxy-alpha-D-glucopyranoside</name>
        <dbReference type="ChEBI" id="CHEBI:58887"/>
    </ligand>
</feature>
<keyword evidence="1 4" id="KW-0808">Transferase</keyword>
<keyword evidence="2 4" id="KW-0677">Repeat</keyword>
<comment type="caution">
    <text evidence="4">Lacks conserved residue(s) required for the propagation of feature annotation.</text>
</comment>
<feature type="binding site" evidence="4">
    <location>
        <position position="227"/>
    </location>
    <ligand>
        <name>1D-myo-inositol 2-(L-cysteinylamino)-2-deoxy-alpha-D-glucopyranoside</name>
        <dbReference type="ChEBI" id="CHEBI:58887"/>
    </ligand>
</feature>
<dbReference type="EC" id="2.3.1.189" evidence="4"/>
<keyword evidence="3 4" id="KW-0012">Acyltransferase</keyword>
<gene>
    <name evidence="4" type="primary">mshD</name>
    <name evidence="6" type="ORF">SAMN05192558_106182</name>
</gene>
<keyword evidence="7" id="KW-1185">Reference proteome</keyword>
<dbReference type="GO" id="GO:0008999">
    <property type="term" value="F:protein-N-terminal-alanine acetyltransferase activity"/>
    <property type="evidence" value="ECO:0007669"/>
    <property type="project" value="TreeGrafter"/>
</dbReference>
<dbReference type="GO" id="GO:0035447">
    <property type="term" value="F:mycothiol synthase activity"/>
    <property type="evidence" value="ECO:0007669"/>
    <property type="project" value="UniProtKB-UniRule"/>
</dbReference>
<dbReference type="Proteomes" id="UP000199651">
    <property type="component" value="Unassembled WGS sequence"/>
</dbReference>